<accession>A0ABP8JP09</accession>
<evidence type="ECO:0000313" key="4">
    <source>
        <dbReference type="Proteomes" id="UP001500642"/>
    </source>
</evidence>
<sequence>MTDDSAPRPTAPAPKPGPRPGAPSPAALAARAPAAGQRRAAAAAPRQDRSAALAEAIGFGRMDEDTTVYVRTADGERAVGQYPDADEEQALTYFAHKYLDLVDAAALLEERLAAGASGDSIRASARTQHDALAEAAVVGDLAALAARLTAIQESAAQTAAAQSKEREAARAEGLAARTAVVEEAESIAGTDPARVQWKTSGARMARLFEEWKSIQANSPRLPRAQDQELWGRFSKARNTFDRHRREFFSDLDKRNAEGKRVKTKLVAEAEALSGSTDWRGTAQEYRALMDRWKAAPRAGRKDDDALWARFRAAQDVFFAAREKENEAIDAAYGENLVVKEELLARARALLPITDPAKAKDELRRIQEAWEDAGKVPRADVSRMEGGLREVERALAAAEEAEWKRTDPETRSRTSGMLAQLESAIAGLESDLAAAEASGDEKRIAEARTALEARRAWYEQVAKTAEELG</sequence>
<gene>
    <name evidence="3" type="ORF">GCM10023167_22740</name>
</gene>
<evidence type="ECO:0000256" key="2">
    <source>
        <dbReference type="SAM" id="MobiDB-lite"/>
    </source>
</evidence>
<protein>
    <submittedName>
        <fullName evidence="3">DUF349 domain-containing protein</fullName>
    </submittedName>
</protein>
<name>A0ABP8JP09_9MICO</name>
<keyword evidence="1" id="KW-0175">Coiled coil</keyword>
<dbReference type="Proteomes" id="UP001500642">
    <property type="component" value="Unassembled WGS sequence"/>
</dbReference>
<feature type="region of interest" description="Disordered" evidence="2">
    <location>
        <begin position="1"/>
        <end position="48"/>
    </location>
</feature>
<dbReference type="RefSeq" id="WP_247424953.1">
    <property type="nucleotide sequence ID" value="NZ_BAABGL010000018.1"/>
</dbReference>
<reference evidence="4" key="1">
    <citation type="journal article" date="2019" name="Int. J. Syst. Evol. Microbiol.">
        <title>The Global Catalogue of Microorganisms (GCM) 10K type strain sequencing project: providing services to taxonomists for standard genome sequencing and annotation.</title>
        <authorList>
            <consortium name="The Broad Institute Genomics Platform"/>
            <consortium name="The Broad Institute Genome Sequencing Center for Infectious Disease"/>
            <person name="Wu L."/>
            <person name="Ma J."/>
        </authorList>
    </citation>
    <scope>NUCLEOTIDE SEQUENCE [LARGE SCALE GENOMIC DNA]</scope>
    <source>
        <strain evidence="4">JCM 17808</strain>
    </source>
</reference>
<dbReference type="EMBL" id="BAABGL010000018">
    <property type="protein sequence ID" value="GAA4393598.1"/>
    <property type="molecule type" value="Genomic_DNA"/>
</dbReference>
<keyword evidence="4" id="KW-1185">Reference proteome</keyword>
<feature type="compositionally biased region" description="Low complexity" evidence="2">
    <location>
        <begin position="24"/>
        <end position="48"/>
    </location>
</feature>
<organism evidence="3 4">
    <name type="scientific">Brevibacterium pityocampae</name>
    <dbReference type="NCBI Taxonomy" id="506594"/>
    <lineage>
        <taxon>Bacteria</taxon>
        <taxon>Bacillati</taxon>
        <taxon>Actinomycetota</taxon>
        <taxon>Actinomycetes</taxon>
        <taxon>Micrococcales</taxon>
        <taxon>Brevibacteriaceae</taxon>
        <taxon>Brevibacterium</taxon>
    </lineage>
</organism>
<feature type="coiled-coil region" evidence="1">
    <location>
        <begin position="380"/>
        <end position="437"/>
    </location>
</feature>
<proteinExistence type="predicted"/>
<feature type="compositionally biased region" description="Pro residues" evidence="2">
    <location>
        <begin position="9"/>
        <end position="23"/>
    </location>
</feature>
<evidence type="ECO:0000313" key="3">
    <source>
        <dbReference type="EMBL" id="GAA4393598.1"/>
    </source>
</evidence>
<dbReference type="Pfam" id="PF03993">
    <property type="entry name" value="DUF349"/>
    <property type="match status" value="3"/>
</dbReference>
<comment type="caution">
    <text evidence="3">The sequence shown here is derived from an EMBL/GenBank/DDBJ whole genome shotgun (WGS) entry which is preliminary data.</text>
</comment>
<dbReference type="InterPro" id="IPR007139">
    <property type="entry name" value="DUF349"/>
</dbReference>
<evidence type="ECO:0000256" key="1">
    <source>
        <dbReference type="SAM" id="Coils"/>
    </source>
</evidence>